<dbReference type="Proteomes" id="UP000186336">
    <property type="component" value="Chromosome"/>
</dbReference>
<dbReference type="PRINTS" id="PR00111">
    <property type="entry name" value="ABHYDROLASE"/>
</dbReference>
<dbReference type="KEGG" id="tom:BWR18_07900"/>
<dbReference type="OrthoDB" id="9815441at2"/>
<dbReference type="AlphaFoldDB" id="A0A1P8MU88"/>
<dbReference type="InterPro" id="IPR000073">
    <property type="entry name" value="AB_hydrolase_1"/>
</dbReference>
<keyword evidence="3" id="KW-1185">Reference proteome</keyword>
<name>A0A1P8MU88_9RHOB</name>
<dbReference type="PANTHER" id="PTHR43433">
    <property type="entry name" value="HYDROLASE, ALPHA/BETA FOLD FAMILY PROTEIN"/>
    <property type="match status" value="1"/>
</dbReference>
<proteinExistence type="predicted"/>
<organism evidence="2 3">
    <name type="scientific">Tateyamaria omphalii</name>
    <dbReference type="NCBI Taxonomy" id="299262"/>
    <lineage>
        <taxon>Bacteria</taxon>
        <taxon>Pseudomonadati</taxon>
        <taxon>Pseudomonadota</taxon>
        <taxon>Alphaproteobacteria</taxon>
        <taxon>Rhodobacterales</taxon>
        <taxon>Roseobacteraceae</taxon>
        <taxon>Tateyamaria</taxon>
    </lineage>
</organism>
<accession>A0A1P8MU88</accession>
<dbReference type="InterPro" id="IPR029058">
    <property type="entry name" value="AB_hydrolase_fold"/>
</dbReference>
<feature type="domain" description="AB hydrolase-1" evidence="1">
    <location>
        <begin position="59"/>
        <end position="306"/>
    </location>
</feature>
<evidence type="ECO:0000313" key="2">
    <source>
        <dbReference type="EMBL" id="APX11614.1"/>
    </source>
</evidence>
<sequence>MKTVFYVVLGLVVLTVAVVQVLAAKRERDAEAAFPPTGQIIDVNGVGVHVEQMGTGPDLVLIHGASGNTRDYTFVFADLVKDRYRVTILDRPGLGWTEQIAPQHRSAWTTAHATPTQQARLLKAATDQLGVDRPIVLGHSFGGIVALAWALEFDDLAGVVSVAGVANPWPGELDWTYQVNGSAWGGGLMVPLLSAFVPESYIDNAVSGIFAPQSAPDGYTAHVGPALILRRASMRANARQVNWLRPHVVEMSKDYGSISVPVEVVHGDADTIVPLDVHSAKLPGQIEGANVTVLPGVGHMPQHTHPEAVIDAIDRVAARAGLR</sequence>
<dbReference type="GO" id="GO:0016787">
    <property type="term" value="F:hydrolase activity"/>
    <property type="evidence" value="ECO:0007669"/>
    <property type="project" value="UniProtKB-KW"/>
</dbReference>
<dbReference type="SUPFAM" id="SSF53474">
    <property type="entry name" value="alpha/beta-Hydrolases"/>
    <property type="match status" value="1"/>
</dbReference>
<dbReference type="Pfam" id="PF00561">
    <property type="entry name" value="Abhydrolase_1"/>
    <property type="match status" value="1"/>
</dbReference>
<gene>
    <name evidence="2" type="ORF">BWR18_07900</name>
</gene>
<evidence type="ECO:0000313" key="3">
    <source>
        <dbReference type="Proteomes" id="UP000186336"/>
    </source>
</evidence>
<dbReference type="PANTHER" id="PTHR43433:SF1">
    <property type="entry name" value="BLL5160 PROTEIN"/>
    <property type="match status" value="1"/>
</dbReference>
<dbReference type="InterPro" id="IPR050471">
    <property type="entry name" value="AB_hydrolase"/>
</dbReference>
<protein>
    <submittedName>
        <fullName evidence="2">Alpha/beta hydrolase</fullName>
    </submittedName>
</protein>
<dbReference type="STRING" id="299262.BWR18_07900"/>
<keyword evidence="2" id="KW-0378">Hydrolase</keyword>
<evidence type="ECO:0000259" key="1">
    <source>
        <dbReference type="Pfam" id="PF00561"/>
    </source>
</evidence>
<dbReference type="EMBL" id="CP019312">
    <property type="protein sequence ID" value="APX11614.1"/>
    <property type="molecule type" value="Genomic_DNA"/>
</dbReference>
<dbReference type="RefSeq" id="WP_076627475.1">
    <property type="nucleotide sequence ID" value="NZ_CP019312.1"/>
</dbReference>
<dbReference type="Gene3D" id="3.40.50.1820">
    <property type="entry name" value="alpha/beta hydrolase"/>
    <property type="match status" value="1"/>
</dbReference>
<reference evidence="2 3" key="1">
    <citation type="submission" date="2017-01" db="EMBL/GenBank/DDBJ databases">
        <title>Complete genome of Tateyamaria omphalii DOK1-4 isolated from seawater in Dokdo.</title>
        <authorList>
            <person name="Kim J.H."/>
            <person name="Chi W.-J."/>
        </authorList>
    </citation>
    <scope>NUCLEOTIDE SEQUENCE [LARGE SCALE GENOMIC DNA]</scope>
    <source>
        <strain evidence="2 3">DOK1-4</strain>
    </source>
</reference>